<dbReference type="InterPro" id="IPR032675">
    <property type="entry name" value="LRR_dom_sf"/>
</dbReference>
<feature type="transmembrane region" description="Helical" evidence="2">
    <location>
        <begin position="43"/>
        <end position="63"/>
    </location>
</feature>
<dbReference type="Gene3D" id="3.80.10.10">
    <property type="entry name" value="Ribonuclease Inhibitor"/>
    <property type="match status" value="1"/>
</dbReference>
<dbReference type="RefSeq" id="WP_168221965.1">
    <property type="nucleotide sequence ID" value="NZ_CP042997.1"/>
</dbReference>
<keyword evidence="2" id="KW-0472">Membrane</keyword>
<accession>A0A5B9W7H6</accession>
<feature type="transmembrane region" description="Helical" evidence="2">
    <location>
        <begin position="75"/>
        <end position="97"/>
    </location>
</feature>
<gene>
    <name evidence="3" type="ORF">OJF2_44370</name>
</gene>
<sequence length="235" mass="25699">MMSRPRAGAGRAEAHRSPSRGTTHGVEHDPRTRSPATTMMDNYAIYFNLSGLALVLVGCIGLVSRAFRNWRKGLAPLGLIALGLALIAFPAIFRLVVPIDLGPRERIVDGRRHITLTGWDRTDYGWLGSKRDVAVLQMANPDVTDETLQGLRGMDRLTELDISNTAVTDAGLAVLKDLPALATLRLKNTRVTDAGFKSSLAGKESLMQLDLSKTEVSKEAVDEWKKARAGRRALR</sequence>
<protein>
    <recommendedName>
        <fullName evidence="5">Leucine Rich repeats (2 copies)</fullName>
    </recommendedName>
</protein>
<keyword evidence="2" id="KW-1133">Transmembrane helix</keyword>
<feature type="region of interest" description="Disordered" evidence="1">
    <location>
        <begin position="1"/>
        <end position="35"/>
    </location>
</feature>
<name>A0A5B9W7H6_9BACT</name>
<proteinExistence type="predicted"/>
<dbReference type="EMBL" id="CP042997">
    <property type="protein sequence ID" value="QEH35880.1"/>
    <property type="molecule type" value="Genomic_DNA"/>
</dbReference>
<evidence type="ECO:0000256" key="1">
    <source>
        <dbReference type="SAM" id="MobiDB-lite"/>
    </source>
</evidence>
<organism evidence="3 4">
    <name type="scientific">Aquisphaera giovannonii</name>
    <dbReference type="NCBI Taxonomy" id="406548"/>
    <lineage>
        <taxon>Bacteria</taxon>
        <taxon>Pseudomonadati</taxon>
        <taxon>Planctomycetota</taxon>
        <taxon>Planctomycetia</taxon>
        <taxon>Isosphaerales</taxon>
        <taxon>Isosphaeraceae</taxon>
        <taxon>Aquisphaera</taxon>
    </lineage>
</organism>
<keyword evidence="4" id="KW-1185">Reference proteome</keyword>
<reference evidence="3 4" key="1">
    <citation type="submission" date="2019-08" db="EMBL/GenBank/DDBJ databases">
        <title>Deep-cultivation of Planctomycetes and their phenomic and genomic characterization uncovers novel biology.</title>
        <authorList>
            <person name="Wiegand S."/>
            <person name="Jogler M."/>
            <person name="Boedeker C."/>
            <person name="Pinto D."/>
            <person name="Vollmers J."/>
            <person name="Rivas-Marin E."/>
            <person name="Kohn T."/>
            <person name="Peeters S.H."/>
            <person name="Heuer A."/>
            <person name="Rast P."/>
            <person name="Oberbeckmann S."/>
            <person name="Bunk B."/>
            <person name="Jeske O."/>
            <person name="Meyerdierks A."/>
            <person name="Storesund J.E."/>
            <person name="Kallscheuer N."/>
            <person name="Luecker S."/>
            <person name="Lage O.M."/>
            <person name="Pohl T."/>
            <person name="Merkel B.J."/>
            <person name="Hornburger P."/>
            <person name="Mueller R.-W."/>
            <person name="Bruemmer F."/>
            <person name="Labrenz M."/>
            <person name="Spormann A.M."/>
            <person name="Op den Camp H."/>
            <person name="Overmann J."/>
            <person name="Amann R."/>
            <person name="Jetten M.S.M."/>
            <person name="Mascher T."/>
            <person name="Medema M.H."/>
            <person name="Devos D.P."/>
            <person name="Kaster A.-K."/>
            <person name="Ovreas L."/>
            <person name="Rohde M."/>
            <person name="Galperin M.Y."/>
            <person name="Jogler C."/>
        </authorList>
    </citation>
    <scope>NUCLEOTIDE SEQUENCE [LARGE SCALE GENOMIC DNA]</scope>
    <source>
        <strain evidence="3 4">OJF2</strain>
    </source>
</reference>
<dbReference type="KEGG" id="agv:OJF2_44370"/>
<evidence type="ECO:0000313" key="4">
    <source>
        <dbReference type="Proteomes" id="UP000324233"/>
    </source>
</evidence>
<dbReference type="SUPFAM" id="SSF52047">
    <property type="entry name" value="RNI-like"/>
    <property type="match status" value="1"/>
</dbReference>
<dbReference type="AlphaFoldDB" id="A0A5B9W7H6"/>
<dbReference type="Proteomes" id="UP000324233">
    <property type="component" value="Chromosome"/>
</dbReference>
<evidence type="ECO:0000256" key="2">
    <source>
        <dbReference type="SAM" id="Phobius"/>
    </source>
</evidence>
<keyword evidence="2" id="KW-0812">Transmembrane</keyword>
<evidence type="ECO:0008006" key="5">
    <source>
        <dbReference type="Google" id="ProtNLM"/>
    </source>
</evidence>
<evidence type="ECO:0000313" key="3">
    <source>
        <dbReference type="EMBL" id="QEH35880.1"/>
    </source>
</evidence>